<evidence type="ECO:0000313" key="4">
    <source>
        <dbReference type="Proteomes" id="UP001642360"/>
    </source>
</evidence>
<keyword evidence="2" id="KW-0812">Transmembrane</keyword>
<keyword evidence="2" id="KW-1133">Transmembrane helix</keyword>
<keyword evidence="2" id="KW-0472">Membrane</keyword>
<dbReference type="EMBL" id="CAUOFW020002103">
    <property type="protein sequence ID" value="CAK9151150.1"/>
    <property type="molecule type" value="Genomic_DNA"/>
</dbReference>
<comment type="similarity">
    <text evidence="1">Belongs to the CorA metal ion transporter (MIT) (TC 1.A.35.5) family.</text>
</comment>
<sequence>MDMTEMYLTEKLVFGQVEELKPVDEIENNANIQDDSMDNKSSMVNINTQKPKIGALEMLLEAYFVQMEGALSRLSNMREYVDDTEDYISIILDDKQNQLLHIGIMLGTTLIVMHLGMAVIDSLNMKIHISVYDGVNRQFNEATAGIVGGCLCLLFAALLLLKTKGLLG</sequence>
<comment type="caution">
    <text evidence="3">The sequence shown here is derived from an EMBL/GenBank/DDBJ whole genome shotgun (WGS) entry which is preliminary data.</text>
</comment>
<dbReference type="InterPro" id="IPR039204">
    <property type="entry name" value="MRS2-like"/>
</dbReference>
<dbReference type="Gene3D" id="1.20.58.340">
    <property type="entry name" value="Magnesium transport protein CorA, transmembrane region"/>
    <property type="match status" value="1"/>
</dbReference>
<organism evidence="3 4">
    <name type="scientific">Ilex paraguariensis</name>
    <name type="common">yerba mate</name>
    <dbReference type="NCBI Taxonomy" id="185542"/>
    <lineage>
        <taxon>Eukaryota</taxon>
        <taxon>Viridiplantae</taxon>
        <taxon>Streptophyta</taxon>
        <taxon>Embryophyta</taxon>
        <taxon>Tracheophyta</taxon>
        <taxon>Spermatophyta</taxon>
        <taxon>Magnoliopsida</taxon>
        <taxon>eudicotyledons</taxon>
        <taxon>Gunneridae</taxon>
        <taxon>Pentapetalae</taxon>
        <taxon>asterids</taxon>
        <taxon>campanulids</taxon>
        <taxon>Aquifoliales</taxon>
        <taxon>Aquifoliaceae</taxon>
        <taxon>Ilex</taxon>
    </lineage>
</organism>
<proteinExistence type="inferred from homology"/>
<reference evidence="3 4" key="1">
    <citation type="submission" date="2024-02" db="EMBL/GenBank/DDBJ databases">
        <authorList>
            <person name="Vignale AGUSTIN F."/>
            <person name="Sosa J E."/>
            <person name="Modenutti C."/>
        </authorList>
    </citation>
    <scope>NUCLEOTIDE SEQUENCE [LARGE SCALE GENOMIC DNA]</scope>
</reference>
<dbReference type="PANTHER" id="PTHR13890:SF29">
    <property type="entry name" value="MAGNESIUM TRANSPORTER MRS2-F"/>
    <property type="match status" value="1"/>
</dbReference>
<keyword evidence="4" id="KW-1185">Reference proteome</keyword>
<name>A0ABC8S2V6_9AQUA</name>
<evidence type="ECO:0000313" key="3">
    <source>
        <dbReference type="EMBL" id="CAK9151150.1"/>
    </source>
</evidence>
<gene>
    <name evidence="3" type="ORF">ILEXP_LOCUS19310</name>
</gene>
<dbReference type="Proteomes" id="UP001642360">
    <property type="component" value="Unassembled WGS sequence"/>
</dbReference>
<evidence type="ECO:0000256" key="2">
    <source>
        <dbReference type="SAM" id="Phobius"/>
    </source>
</evidence>
<feature type="transmembrane region" description="Helical" evidence="2">
    <location>
        <begin position="99"/>
        <end position="120"/>
    </location>
</feature>
<feature type="transmembrane region" description="Helical" evidence="2">
    <location>
        <begin position="142"/>
        <end position="161"/>
    </location>
</feature>
<dbReference type="AlphaFoldDB" id="A0ABC8S2V6"/>
<accession>A0ABC8S2V6</accession>
<evidence type="ECO:0008006" key="5">
    <source>
        <dbReference type="Google" id="ProtNLM"/>
    </source>
</evidence>
<dbReference type="GO" id="GO:0015095">
    <property type="term" value="F:magnesium ion transmembrane transporter activity"/>
    <property type="evidence" value="ECO:0007669"/>
    <property type="project" value="UniProtKB-ARBA"/>
</dbReference>
<protein>
    <recommendedName>
        <fullName evidence="5">Magnesium transporter</fullName>
    </recommendedName>
</protein>
<dbReference type="PANTHER" id="PTHR13890">
    <property type="entry name" value="RNA SPLICING PROTEIN MRS2, MITOCHONDRIAL"/>
    <property type="match status" value="1"/>
</dbReference>
<evidence type="ECO:0000256" key="1">
    <source>
        <dbReference type="ARBA" id="ARBA00007535"/>
    </source>
</evidence>